<dbReference type="PANTHER" id="PTHR30632:SF17">
    <property type="entry name" value="MOLYBDATE-BINDING PROTEIN MODA"/>
    <property type="match status" value="1"/>
</dbReference>
<proteinExistence type="predicted"/>
<protein>
    <recommendedName>
        <fullName evidence="4">Molybdate ABC transporter substrate-binding protein</fullName>
    </recommendedName>
</protein>
<sequence length="261" mass="29100">MGTITSSRRWLLVPLATLAFQISVTKATTIETIELLAAASTTEAVTQITSSVQRDLNIRLRPTFAGSSTLAKHIAAGAPAHLFLSADPDWMSYLEGRNLVIPGNRIDLLSNQLILLQREKSMPSANLTNLVSALGNQRLIMGDPDHVPAGRYGKQALEYLELWQTVKSRTVFGASIRNALALFSRGHGRFAIAYITDARVYRDLNIAFRFPEKSHTPIIYPLGLIGKETNDRAKRVFDYLQNEQSRAIFSYYGFTFLPMPR</sequence>
<evidence type="ECO:0000256" key="2">
    <source>
        <dbReference type="ARBA" id="ARBA00022729"/>
    </source>
</evidence>
<evidence type="ECO:0000313" key="3">
    <source>
        <dbReference type="EMBL" id="SVB63868.1"/>
    </source>
</evidence>
<dbReference type="InterPro" id="IPR005950">
    <property type="entry name" value="ModA"/>
</dbReference>
<dbReference type="InterPro" id="IPR050682">
    <property type="entry name" value="ModA/WtpA"/>
</dbReference>
<gene>
    <name evidence="3" type="ORF">METZ01_LOCUS216722</name>
</gene>
<dbReference type="NCBIfam" id="TIGR01256">
    <property type="entry name" value="modA"/>
    <property type="match status" value="1"/>
</dbReference>
<dbReference type="EMBL" id="UINC01050649">
    <property type="protein sequence ID" value="SVB63868.1"/>
    <property type="molecule type" value="Genomic_DNA"/>
</dbReference>
<dbReference type="Pfam" id="PF13531">
    <property type="entry name" value="SBP_bac_11"/>
    <property type="match status" value="1"/>
</dbReference>
<evidence type="ECO:0000256" key="1">
    <source>
        <dbReference type="ARBA" id="ARBA00022723"/>
    </source>
</evidence>
<dbReference type="SUPFAM" id="SSF53850">
    <property type="entry name" value="Periplasmic binding protein-like II"/>
    <property type="match status" value="1"/>
</dbReference>
<name>A0A382FLA2_9ZZZZ</name>
<reference evidence="3" key="1">
    <citation type="submission" date="2018-05" db="EMBL/GenBank/DDBJ databases">
        <authorList>
            <person name="Lanie J.A."/>
            <person name="Ng W.-L."/>
            <person name="Kazmierczak K.M."/>
            <person name="Andrzejewski T.M."/>
            <person name="Davidsen T.M."/>
            <person name="Wayne K.J."/>
            <person name="Tettelin H."/>
            <person name="Glass J.I."/>
            <person name="Rusch D."/>
            <person name="Podicherti R."/>
            <person name="Tsui H.-C.T."/>
            <person name="Winkler M.E."/>
        </authorList>
    </citation>
    <scope>NUCLEOTIDE SEQUENCE</scope>
</reference>
<evidence type="ECO:0008006" key="4">
    <source>
        <dbReference type="Google" id="ProtNLM"/>
    </source>
</evidence>
<keyword evidence="1" id="KW-0479">Metal-binding</keyword>
<dbReference type="GO" id="GO:0030288">
    <property type="term" value="C:outer membrane-bounded periplasmic space"/>
    <property type="evidence" value="ECO:0007669"/>
    <property type="project" value="TreeGrafter"/>
</dbReference>
<dbReference type="GO" id="GO:0030973">
    <property type="term" value="F:molybdate ion binding"/>
    <property type="evidence" value="ECO:0007669"/>
    <property type="project" value="TreeGrafter"/>
</dbReference>
<accession>A0A382FLA2</accession>
<dbReference type="PIRSF" id="PIRSF004846">
    <property type="entry name" value="ModA"/>
    <property type="match status" value="1"/>
</dbReference>
<dbReference type="Gene3D" id="3.40.190.10">
    <property type="entry name" value="Periplasmic binding protein-like II"/>
    <property type="match status" value="2"/>
</dbReference>
<organism evidence="3">
    <name type="scientific">marine metagenome</name>
    <dbReference type="NCBI Taxonomy" id="408172"/>
    <lineage>
        <taxon>unclassified sequences</taxon>
        <taxon>metagenomes</taxon>
        <taxon>ecological metagenomes</taxon>
    </lineage>
</organism>
<dbReference type="GO" id="GO:0015689">
    <property type="term" value="P:molybdate ion transport"/>
    <property type="evidence" value="ECO:0007669"/>
    <property type="project" value="InterPro"/>
</dbReference>
<dbReference type="AlphaFoldDB" id="A0A382FLA2"/>
<keyword evidence="2" id="KW-0732">Signal</keyword>
<dbReference type="GO" id="GO:0046872">
    <property type="term" value="F:metal ion binding"/>
    <property type="evidence" value="ECO:0007669"/>
    <property type="project" value="UniProtKB-KW"/>
</dbReference>
<dbReference type="PANTHER" id="PTHR30632">
    <property type="entry name" value="MOLYBDATE-BINDING PERIPLASMIC PROTEIN"/>
    <property type="match status" value="1"/>
</dbReference>